<dbReference type="PANTHER" id="PTHR33130">
    <property type="entry name" value="PUTATIVE (DUF1639)-RELATED"/>
    <property type="match status" value="1"/>
</dbReference>
<dbReference type="AlphaFoldDB" id="A0A804LY14"/>
<sequence>MLTGNDAATATVGEKLGVERFELSLIYISLSQKEKDDDFLAMKGTKLPQRPKKRAKNVDKTLQFIFPGMWWGWGYRMDLNL</sequence>
<dbReference type="Gramene" id="Zm00001eb044570_T001">
    <property type="protein sequence ID" value="Zm00001eb044570_P001"/>
    <property type="gene ID" value="Zm00001eb044570"/>
</dbReference>
<dbReference type="EnsemblPlants" id="Zm00001eb044570_T001">
    <property type="protein sequence ID" value="Zm00001eb044570_P001"/>
    <property type="gene ID" value="Zm00001eb044570"/>
</dbReference>
<evidence type="ECO:0000313" key="2">
    <source>
        <dbReference type="Proteomes" id="UP000007305"/>
    </source>
</evidence>
<dbReference type="Proteomes" id="UP000007305">
    <property type="component" value="Chromosome 1"/>
</dbReference>
<proteinExistence type="predicted"/>
<keyword evidence="2" id="KW-1185">Reference proteome</keyword>
<organism evidence="1 2">
    <name type="scientific">Zea mays</name>
    <name type="common">Maize</name>
    <dbReference type="NCBI Taxonomy" id="4577"/>
    <lineage>
        <taxon>Eukaryota</taxon>
        <taxon>Viridiplantae</taxon>
        <taxon>Streptophyta</taxon>
        <taxon>Embryophyta</taxon>
        <taxon>Tracheophyta</taxon>
        <taxon>Spermatophyta</taxon>
        <taxon>Magnoliopsida</taxon>
        <taxon>Liliopsida</taxon>
        <taxon>Poales</taxon>
        <taxon>Poaceae</taxon>
        <taxon>PACMAD clade</taxon>
        <taxon>Panicoideae</taxon>
        <taxon>Andropogonodae</taxon>
        <taxon>Andropogoneae</taxon>
        <taxon>Tripsacinae</taxon>
        <taxon>Zea</taxon>
    </lineage>
</organism>
<reference evidence="1" key="2">
    <citation type="submission" date="2019-07" db="EMBL/GenBank/DDBJ databases">
        <authorList>
            <person name="Seetharam A."/>
            <person name="Woodhouse M."/>
            <person name="Cannon E."/>
        </authorList>
    </citation>
    <scope>NUCLEOTIDE SEQUENCE [LARGE SCALE GENOMIC DNA]</scope>
    <source>
        <strain evidence="1">cv. B73</strain>
    </source>
</reference>
<accession>A0A804LY14</accession>
<reference evidence="2" key="1">
    <citation type="submission" date="2015-12" db="EMBL/GenBank/DDBJ databases">
        <title>Update maize B73 reference genome by single molecule sequencing technologies.</title>
        <authorList>
            <consortium name="Maize Genome Sequencing Project"/>
            <person name="Ware D."/>
        </authorList>
    </citation>
    <scope>NUCLEOTIDE SEQUENCE [LARGE SCALE GENOMIC DNA]</scope>
    <source>
        <strain evidence="2">cv. B73</strain>
    </source>
</reference>
<protein>
    <submittedName>
        <fullName evidence="1">Uncharacterized protein</fullName>
    </submittedName>
</protein>
<evidence type="ECO:0000313" key="1">
    <source>
        <dbReference type="EnsemblPlants" id="Zm00001eb044570_P001"/>
    </source>
</evidence>
<dbReference type="Pfam" id="PF07797">
    <property type="entry name" value="DUF1639"/>
    <property type="match status" value="1"/>
</dbReference>
<dbReference type="InterPro" id="IPR012438">
    <property type="entry name" value="DUF1639"/>
</dbReference>
<dbReference type="PANTHER" id="PTHR33130:SF33">
    <property type="entry name" value="PUTATIVE (DUF1639)-RELATED"/>
    <property type="match status" value="1"/>
</dbReference>
<name>A0A804LY14_MAIZE</name>
<reference evidence="1" key="3">
    <citation type="submission" date="2021-05" db="UniProtKB">
        <authorList>
            <consortium name="EnsemblPlants"/>
        </authorList>
    </citation>
    <scope>IDENTIFICATION</scope>
    <source>
        <strain evidence="1">cv. B73</strain>
    </source>
</reference>
<dbReference type="InParanoid" id="A0A804LY14"/>